<keyword evidence="3" id="KW-0804">Transcription</keyword>
<dbReference type="InterPro" id="IPR050707">
    <property type="entry name" value="HTH_MetabolicPath_Reg"/>
</dbReference>
<dbReference type="SUPFAM" id="SSF55781">
    <property type="entry name" value="GAF domain-like"/>
    <property type="match status" value="1"/>
</dbReference>
<evidence type="ECO:0000259" key="5">
    <source>
        <dbReference type="PROSITE" id="PS51078"/>
    </source>
</evidence>
<dbReference type="Proteomes" id="UP000318080">
    <property type="component" value="Unassembled WGS sequence"/>
</dbReference>
<dbReference type="RefSeq" id="WP_141629219.1">
    <property type="nucleotide sequence ID" value="NZ_JANIKL010000004.1"/>
</dbReference>
<organism evidence="7 8">
    <name type="scientific">Corynebacterium phoceense</name>
    <dbReference type="NCBI Taxonomy" id="1686286"/>
    <lineage>
        <taxon>Bacteria</taxon>
        <taxon>Bacillati</taxon>
        <taxon>Actinomycetota</taxon>
        <taxon>Actinomycetes</taxon>
        <taxon>Mycobacteriales</taxon>
        <taxon>Corynebacteriaceae</taxon>
        <taxon>Corynebacterium</taxon>
    </lineage>
</organism>
<feature type="domain" description="HTH iclR-type" evidence="4">
    <location>
        <begin position="6"/>
        <end position="68"/>
    </location>
</feature>
<dbReference type="InterPro" id="IPR036388">
    <property type="entry name" value="WH-like_DNA-bd_sf"/>
</dbReference>
<reference evidence="7 8" key="1">
    <citation type="submission" date="2019-06" db="EMBL/GenBank/DDBJ databases">
        <title>Draft genome of C. phoceense Strain 272.</title>
        <authorList>
            <person name="Pacheco L.G.C."/>
            <person name="Barberis C.M."/>
            <person name="Almuzara M.N."/>
            <person name="Traglia G.M."/>
            <person name="Santos C.S."/>
            <person name="Rocha D.J.P.G."/>
            <person name="Aguiar E.R.G.R."/>
            <person name="Vay C.A."/>
        </authorList>
    </citation>
    <scope>NUCLEOTIDE SEQUENCE [LARGE SCALE GENOMIC DNA]</scope>
    <source>
        <strain evidence="7 8">272</strain>
    </source>
</reference>
<accession>A0A540R4H0</accession>
<dbReference type="PROSITE" id="PS51163">
    <property type="entry name" value="YRDC"/>
    <property type="match status" value="1"/>
</dbReference>
<dbReference type="InterPro" id="IPR005471">
    <property type="entry name" value="Tscrpt_reg_IclR_N"/>
</dbReference>
<dbReference type="PANTHER" id="PTHR30136">
    <property type="entry name" value="HELIX-TURN-HELIX TRANSCRIPTIONAL REGULATOR, ICLR FAMILY"/>
    <property type="match status" value="1"/>
</dbReference>
<evidence type="ECO:0000313" key="7">
    <source>
        <dbReference type="EMBL" id="TQE42630.1"/>
    </source>
</evidence>
<sequence>MSSSRVPAARHTLDILRLLSTIDVPISASRIRRELDLPRSSTYHLLNEMVAAGFVVHIPENQTYGLGMAAYAMASAYTTQQPLVRAATKPLEKIAALVHGSGHLSRMAGSEIVYLQEVRSPGAVSLVTEKGVRLQAHRTASGRAMLAQLPDAEARAAYSTSSDAGAFRQFHDILAQTRERGWAEEVEEVSRGQESVAVAILDHVNRPAGALAVTFQRGRIDAATRAVAIEQLRSAAAAIAAKVYRSG</sequence>
<dbReference type="Pfam" id="PF01614">
    <property type="entry name" value="IclR_C"/>
    <property type="match status" value="1"/>
</dbReference>
<evidence type="ECO:0000259" key="6">
    <source>
        <dbReference type="PROSITE" id="PS51163"/>
    </source>
</evidence>
<keyword evidence="8" id="KW-1185">Reference proteome</keyword>
<dbReference type="Gene3D" id="3.30.450.40">
    <property type="match status" value="1"/>
</dbReference>
<dbReference type="EMBL" id="VHIR01000021">
    <property type="protein sequence ID" value="TQE42630.1"/>
    <property type="molecule type" value="Genomic_DNA"/>
</dbReference>
<dbReference type="GO" id="GO:0003700">
    <property type="term" value="F:DNA-binding transcription factor activity"/>
    <property type="evidence" value="ECO:0007669"/>
    <property type="project" value="TreeGrafter"/>
</dbReference>
<dbReference type="InterPro" id="IPR014757">
    <property type="entry name" value="Tscrpt_reg_IclR_C"/>
</dbReference>
<feature type="domain" description="IclR-ED" evidence="5">
    <location>
        <begin position="69"/>
        <end position="245"/>
    </location>
</feature>
<feature type="domain" description="YrdC-like" evidence="6">
    <location>
        <begin position="40"/>
        <end position="247"/>
    </location>
</feature>
<keyword evidence="2" id="KW-0238">DNA-binding</keyword>
<dbReference type="GO" id="GO:0003725">
    <property type="term" value="F:double-stranded RNA binding"/>
    <property type="evidence" value="ECO:0007669"/>
    <property type="project" value="InterPro"/>
</dbReference>
<dbReference type="InterPro" id="IPR029016">
    <property type="entry name" value="GAF-like_dom_sf"/>
</dbReference>
<dbReference type="STRING" id="1686286.GCA_900092335_02574"/>
<dbReference type="PROSITE" id="PS51078">
    <property type="entry name" value="ICLR_ED"/>
    <property type="match status" value="1"/>
</dbReference>
<dbReference type="PANTHER" id="PTHR30136:SF35">
    <property type="entry name" value="HTH-TYPE TRANSCRIPTIONAL REGULATOR RV1719"/>
    <property type="match status" value="1"/>
</dbReference>
<protein>
    <submittedName>
        <fullName evidence="7">IclR family transcriptional regulator</fullName>
    </submittedName>
</protein>
<evidence type="ECO:0000256" key="1">
    <source>
        <dbReference type="ARBA" id="ARBA00023015"/>
    </source>
</evidence>
<dbReference type="InterPro" id="IPR006070">
    <property type="entry name" value="Sua5-like_dom"/>
</dbReference>
<dbReference type="InterPro" id="IPR036390">
    <property type="entry name" value="WH_DNA-bd_sf"/>
</dbReference>
<dbReference type="GO" id="GO:0045892">
    <property type="term" value="P:negative regulation of DNA-templated transcription"/>
    <property type="evidence" value="ECO:0007669"/>
    <property type="project" value="TreeGrafter"/>
</dbReference>
<gene>
    <name evidence="7" type="ORF">EJK80_11430</name>
</gene>
<keyword evidence="1" id="KW-0805">Transcription regulation</keyword>
<dbReference type="Gene3D" id="1.10.10.10">
    <property type="entry name" value="Winged helix-like DNA-binding domain superfamily/Winged helix DNA-binding domain"/>
    <property type="match status" value="1"/>
</dbReference>
<dbReference type="GO" id="GO:0003677">
    <property type="term" value="F:DNA binding"/>
    <property type="evidence" value="ECO:0007669"/>
    <property type="project" value="UniProtKB-KW"/>
</dbReference>
<dbReference type="SUPFAM" id="SSF46785">
    <property type="entry name" value="Winged helix' DNA-binding domain"/>
    <property type="match status" value="1"/>
</dbReference>
<dbReference type="PROSITE" id="PS51077">
    <property type="entry name" value="HTH_ICLR"/>
    <property type="match status" value="1"/>
</dbReference>
<dbReference type="AlphaFoldDB" id="A0A540R4H0"/>
<dbReference type="Pfam" id="PF09339">
    <property type="entry name" value="HTH_IclR"/>
    <property type="match status" value="1"/>
</dbReference>
<evidence type="ECO:0000259" key="4">
    <source>
        <dbReference type="PROSITE" id="PS51077"/>
    </source>
</evidence>
<name>A0A540R4H0_9CORY</name>
<evidence type="ECO:0000313" key="8">
    <source>
        <dbReference type="Proteomes" id="UP000318080"/>
    </source>
</evidence>
<evidence type="ECO:0000256" key="2">
    <source>
        <dbReference type="ARBA" id="ARBA00023125"/>
    </source>
</evidence>
<dbReference type="SMART" id="SM00346">
    <property type="entry name" value="HTH_ICLR"/>
    <property type="match status" value="1"/>
</dbReference>
<comment type="caution">
    <text evidence="7">The sequence shown here is derived from an EMBL/GenBank/DDBJ whole genome shotgun (WGS) entry which is preliminary data.</text>
</comment>
<proteinExistence type="predicted"/>
<evidence type="ECO:0000256" key="3">
    <source>
        <dbReference type="ARBA" id="ARBA00023163"/>
    </source>
</evidence>